<dbReference type="EMBL" id="ABKX01000002">
    <property type="protein sequence ID" value="EDS93048.1"/>
    <property type="molecule type" value="Genomic_DNA"/>
</dbReference>
<protein>
    <submittedName>
        <fullName evidence="1">Uncharacterized protein</fullName>
    </submittedName>
</protein>
<accession>A0ABC9NRZ1</accession>
<evidence type="ECO:0000313" key="2">
    <source>
        <dbReference type="Proteomes" id="UP000003042"/>
    </source>
</evidence>
<organism evidence="1 2">
    <name type="scientific">Escherichia albertii (strain TW07627)</name>
    <dbReference type="NCBI Taxonomy" id="502347"/>
    <lineage>
        <taxon>Bacteria</taxon>
        <taxon>Pseudomonadati</taxon>
        <taxon>Pseudomonadota</taxon>
        <taxon>Gammaproteobacteria</taxon>
        <taxon>Enterobacterales</taxon>
        <taxon>Enterobacteriaceae</taxon>
        <taxon>Escherichia</taxon>
    </lineage>
</organism>
<reference evidence="1 2" key="1">
    <citation type="submission" date="2008-02" db="EMBL/GenBank/DDBJ databases">
        <title>Annotation of Escherichia albertii TW07627.</title>
        <authorList>
            <person name="Sutton G."/>
            <person name="Whittam T.S."/>
            <person name="Sebastian Y."/>
        </authorList>
    </citation>
    <scope>NUCLEOTIDE SEQUENCE [LARGE SCALE GENOMIC DNA]</scope>
    <source>
        <strain evidence="1 2">TW07627</strain>
    </source>
</reference>
<proteinExistence type="predicted"/>
<gene>
    <name evidence="1" type="ORF">ESCAB7627_4569</name>
</gene>
<comment type="caution">
    <text evidence="1">The sequence shown here is derived from an EMBL/GenBank/DDBJ whole genome shotgun (WGS) entry which is preliminary data.</text>
</comment>
<name>A0ABC9NRZ1_ESCAT</name>
<sequence length="39" mass="4355">MTKMLARSQLMVLAKIANKLFAIKNMESHLLIIIADNGL</sequence>
<dbReference type="AlphaFoldDB" id="A0ABC9NRZ1"/>
<evidence type="ECO:0000313" key="1">
    <source>
        <dbReference type="EMBL" id="EDS93048.1"/>
    </source>
</evidence>
<dbReference type="Proteomes" id="UP000003042">
    <property type="component" value="Unassembled WGS sequence"/>
</dbReference>